<dbReference type="Proteomes" id="UP000033540">
    <property type="component" value="Unassembled WGS sequence"/>
</dbReference>
<evidence type="ECO:0000313" key="6">
    <source>
        <dbReference type="EMBL" id="KJK63806.1"/>
    </source>
</evidence>
<dbReference type="CDD" id="cd00067">
    <property type="entry name" value="GAL4"/>
    <property type="match status" value="1"/>
</dbReference>
<dbReference type="InterPro" id="IPR021858">
    <property type="entry name" value="Fun_TF"/>
</dbReference>
<comment type="caution">
    <text evidence="6">The sequence shown here is derived from an EMBL/GenBank/DDBJ whole genome shotgun (WGS) entry which is preliminary data.</text>
</comment>
<evidence type="ECO:0000256" key="2">
    <source>
        <dbReference type="ARBA" id="ARBA00023125"/>
    </source>
</evidence>
<dbReference type="PROSITE" id="PS00463">
    <property type="entry name" value="ZN2_CY6_FUNGAL_1"/>
    <property type="match status" value="1"/>
</dbReference>
<name>A0A0F0I9J9_ASPPU</name>
<dbReference type="InterPro" id="IPR001138">
    <property type="entry name" value="Zn2Cys6_DnaBD"/>
</dbReference>
<dbReference type="Gene3D" id="4.10.240.10">
    <property type="entry name" value="Zn(2)-C6 fungal-type DNA-binding domain"/>
    <property type="match status" value="1"/>
</dbReference>
<dbReference type="OrthoDB" id="5386330at2759"/>
<gene>
    <name evidence="6" type="ORF">P875_00064697</name>
</gene>
<keyword evidence="4" id="KW-0539">Nucleus</keyword>
<dbReference type="AlphaFoldDB" id="A0A0F0I9J9"/>
<dbReference type="PANTHER" id="PTHR47784">
    <property type="entry name" value="STEROL UPTAKE CONTROL PROTEIN 2"/>
    <property type="match status" value="1"/>
</dbReference>
<dbReference type="GO" id="GO:0008270">
    <property type="term" value="F:zinc ion binding"/>
    <property type="evidence" value="ECO:0007669"/>
    <property type="project" value="InterPro"/>
</dbReference>
<dbReference type="GO" id="GO:0001228">
    <property type="term" value="F:DNA-binding transcription activator activity, RNA polymerase II-specific"/>
    <property type="evidence" value="ECO:0007669"/>
    <property type="project" value="TreeGrafter"/>
</dbReference>
<reference evidence="6 7" key="1">
    <citation type="submission" date="2015-02" db="EMBL/GenBank/DDBJ databases">
        <title>Draft genome sequence of Aspergillus parasiticus SU-1.</title>
        <authorList>
            <person name="Yu J."/>
            <person name="Fedorova N."/>
            <person name="Yin Y."/>
            <person name="Losada L."/>
            <person name="Zafar N."/>
            <person name="Taujale R."/>
            <person name="Ehrlich K.C."/>
            <person name="Bhatnagar D."/>
            <person name="Cleveland T.E."/>
            <person name="Bennett J.W."/>
            <person name="Nierman W.C."/>
        </authorList>
    </citation>
    <scope>NUCLEOTIDE SEQUENCE [LARGE SCALE GENOMIC DNA]</scope>
    <source>
        <strain evidence="7">ATCC 56775 / NRRL 5862 / SRRC 143 / SU-1</strain>
    </source>
</reference>
<protein>
    <submittedName>
        <fullName evidence="6">Zn2-Cys6 binuclear cluster domain protein</fullName>
    </submittedName>
</protein>
<proteinExistence type="predicted"/>
<evidence type="ECO:0000313" key="7">
    <source>
        <dbReference type="Proteomes" id="UP000033540"/>
    </source>
</evidence>
<dbReference type="SUPFAM" id="SSF57701">
    <property type="entry name" value="Zn2/Cys6 DNA-binding domain"/>
    <property type="match status" value="1"/>
</dbReference>
<feature type="domain" description="Zn(2)-C6 fungal-type" evidence="5">
    <location>
        <begin position="13"/>
        <end position="43"/>
    </location>
</feature>
<dbReference type="InterPro" id="IPR053157">
    <property type="entry name" value="Sterol_Uptake_Regulator"/>
</dbReference>
<dbReference type="PANTHER" id="PTHR47784:SF5">
    <property type="entry name" value="STEROL UPTAKE CONTROL PROTEIN 2"/>
    <property type="match status" value="1"/>
</dbReference>
<dbReference type="Pfam" id="PF11951">
    <property type="entry name" value="Fungal_trans_2"/>
    <property type="match status" value="1"/>
</dbReference>
<evidence type="ECO:0000259" key="5">
    <source>
        <dbReference type="PROSITE" id="PS50048"/>
    </source>
</evidence>
<evidence type="ECO:0000256" key="3">
    <source>
        <dbReference type="ARBA" id="ARBA00023163"/>
    </source>
</evidence>
<evidence type="ECO:0000256" key="1">
    <source>
        <dbReference type="ARBA" id="ARBA00023015"/>
    </source>
</evidence>
<accession>A0A0F0I9J9</accession>
<sequence length="384" mass="42555">MPSRRSHTKSHHGCTQCKQRRIKCDEARPSCGSCRKKHIVCAFLSQEPLPINPLQQYPPQSSSPSPGLNSAATIPLLDLELLHHWHTTTAASLAHSKSIQDLFRITVPDVALSYPFLMHSLLAVSALHIGHKCPPERRRKYTEAAIRHNDLSLSLCTPLLSNVTSENCHALFAFSCLVVIFAYAAEHPASSLDTLDEGDVVKVFKLVRGAGSIVGQARPWIEQGEMRQLLGAGRNLRQPSTTKYAHELYALLKEIIEQDANPLGHDQKVGSALSSSFEHLRDVLRRCTTREDPGALMSWPVMVHADYLDLLLQGEPTSFAILGHYGVALELLKDEWWLDGWGEFLVNLALKRLGPTGEWKMARCLELLRADRAERAATGDSTGG</sequence>
<keyword evidence="2" id="KW-0238">DNA-binding</keyword>
<dbReference type="GO" id="GO:0003677">
    <property type="term" value="F:DNA binding"/>
    <property type="evidence" value="ECO:0007669"/>
    <property type="project" value="UniProtKB-KW"/>
</dbReference>
<dbReference type="PROSITE" id="PS50048">
    <property type="entry name" value="ZN2_CY6_FUNGAL_2"/>
    <property type="match status" value="1"/>
</dbReference>
<keyword evidence="1" id="KW-0805">Transcription regulation</keyword>
<keyword evidence="3" id="KW-0804">Transcription</keyword>
<organism evidence="6 7">
    <name type="scientific">Aspergillus parasiticus (strain ATCC 56775 / NRRL 5862 / SRRC 143 / SU-1)</name>
    <dbReference type="NCBI Taxonomy" id="1403190"/>
    <lineage>
        <taxon>Eukaryota</taxon>
        <taxon>Fungi</taxon>
        <taxon>Dikarya</taxon>
        <taxon>Ascomycota</taxon>
        <taxon>Pezizomycotina</taxon>
        <taxon>Eurotiomycetes</taxon>
        <taxon>Eurotiomycetidae</taxon>
        <taxon>Eurotiales</taxon>
        <taxon>Aspergillaceae</taxon>
        <taxon>Aspergillus</taxon>
        <taxon>Aspergillus subgen. Circumdati</taxon>
    </lineage>
</organism>
<evidence type="ECO:0000256" key="4">
    <source>
        <dbReference type="ARBA" id="ARBA00023242"/>
    </source>
</evidence>
<dbReference type="InterPro" id="IPR036864">
    <property type="entry name" value="Zn2-C6_fun-type_DNA-bd_sf"/>
</dbReference>
<dbReference type="SMART" id="SM00066">
    <property type="entry name" value="GAL4"/>
    <property type="match status" value="1"/>
</dbReference>
<dbReference type="EMBL" id="JZEE01000541">
    <property type="protein sequence ID" value="KJK63806.1"/>
    <property type="molecule type" value="Genomic_DNA"/>
</dbReference>
<dbReference type="Pfam" id="PF00172">
    <property type="entry name" value="Zn_clus"/>
    <property type="match status" value="1"/>
</dbReference>